<dbReference type="EC" id="2.4.99.12" evidence="3 10"/>
<dbReference type="InterPro" id="IPR007507">
    <property type="entry name" value="Glycos_transf_N"/>
</dbReference>
<evidence type="ECO:0000256" key="10">
    <source>
        <dbReference type="RuleBase" id="RU365103"/>
    </source>
</evidence>
<comment type="pathway">
    <text evidence="2 10">Bacterial outer membrane biogenesis; LPS core biosynthesis.</text>
</comment>
<dbReference type="RefSeq" id="WP_193182712.1">
    <property type="nucleotide sequence ID" value="NZ_JACVXA010000031.1"/>
</dbReference>
<dbReference type="GO" id="GO:0005886">
    <property type="term" value="C:plasma membrane"/>
    <property type="evidence" value="ECO:0007669"/>
    <property type="project" value="UniProtKB-SubCell"/>
</dbReference>
<dbReference type="PANTHER" id="PTHR42755:SF1">
    <property type="entry name" value="3-DEOXY-D-MANNO-OCTULOSONIC ACID TRANSFERASE, MITOCHONDRIAL-RELATED"/>
    <property type="match status" value="1"/>
</dbReference>
<feature type="domain" description="3-deoxy-D-manno-octulosonic-acid transferase N-terminal" evidence="11">
    <location>
        <begin position="37"/>
        <end position="212"/>
    </location>
</feature>
<dbReference type="Gene3D" id="3.40.50.2000">
    <property type="entry name" value="Glycogen Phosphorylase B"/>
    <property type="match status" value="1"/>
</dbReference>
<dbReference type="GO" id="GO:0043842">
    <property type="term" value="F:Kdo transferase activity"/>
    <property type="evidence" value="ECO:0007669"/>
    <property type="project" value="UniProtKB-EC"/>
</dbReference>
<dbReference type="GO" id="GO:0009244">
    <property type="term" value="P:lipopolysaccharide core region biosynthetic process"/>
    <property type="evidence" value="ECO:0007669"/>
    <property type="project" value="UniProtKB-UniRule"/>
</dbReference>
<keyword evidence="10" id="KW-0472">Membrane</keyword>
<comment type="function">
    <text evidence="1 10">Involved in lipopolysaccharide (LPS) biosynthesis. Catalyzes the transfer of 3-deoxy-D-manno-octulosonate (Kdo) residue(s) from CMP-Kdo to lipid IV(A), the tetraacyldisaccharide-1,4'-bisphosphate precursor of lipid A.</text>
</comment>
<comment type="caution">
    <text evidence="12">The sequence shown here is derived from an EMBL/GenBank/DDBJ whole genome shotgun (WGS) entry which is preliminary data.</text>
</comment>
<comment type="subcellular location">
    <subcellularLocation>
        <location evidence="10">Cell membrane</location>
    </subcellularLocation>
</comment>
<evidence type="ECO:0000313" key="12">
    <source>
        <dbReference type="EMBL" id="MBE3638766.1"/>
    </source>
</evidence>
<name>A0A8J6YZC6_9RHOB</name>
<dbReference type="AlphaFoldDB" id="A0A8J6YZC6"/>
<reference evidence="12" key="1">
    <citation type="submission" date="2020-09" db="EMBL/GenBank/DDBJ databases">
        <title>A novel bacterium of genus Mangrovicoccus, isolated from South China Sea.</title>
        <authorList>
            <person name="Huang H."/>
            <person name="Mo K."/>
            <person name="Hu Y."/>
        </authorList>
    </citation>
    <scope>NUCLEOTIDE SEQUENCE</scope>
    <source>
        <strain evidence="12">HB182678</strain>
    </source>
</reference>
<comment type="similarity">
    <text evidence="10">Belongs to the glycosyltransferase group 1 family.</text>
</comment>
<evidence type="ECO:0000256" key="9">
    <source>
        <dbReference type="PIRSR" id="PIRSR639901-2"/>
    </source>
</evidence>
<feature type="active site" description="Proton acceptor" evidence="8">
    <location>
        <position position="64"/>
    </location>
</feature>
<dbReference type="GO" id="GO:0009245">
    <property type="term" value="P:lipid A biosynthetic process"/>
    <property type="evidence" value="ECO:0007669"/>
    <property type="project" value="TreeGrafter"/>
</dbReference>
<organism evidence="12 13">
    <name type="scientific">Mangrovicoccus algicola</name>
    <dbReference type="NCBI Taxonomy" id="2771008"/>
    <lineage>
        <taxon>Bacteria</taxon>
        <taxon>Pseudomonadati</taxon>
        <taxon>Pseudomonadota</taxon>
        <taxon>Alphaproteobacteria</taxon>
        <taxon>Rhodobacterales</taxon>
        <taxon>Paracoccaceae</taxon>
        <taxon>Mangrovicoccus</taxon>
    </lineage>
</organism>
<evidence type="ECO:0000259" key="11">
    <source>
        <dbReference type="Pfam" id="PF04413"/>
    </source>
</evidence>
<evidence type="ECO:0000256" key="1">
    <source>
        <dbReference type="ARBA" id="ARBA00003394"/>
    </source>
</evidence>
<evidence type="ECO:0000313" key="13">
    <source>
        <dbReference type="Proteomes" id="UP000609121"/>
    </source>
</evidence>
<dbReference type="PANTHER" id="PTHR42755">
    <property type="entry name" value="3-DEOXY-MANNO-OCTULOSONATE CYTIDYLYLTRANSFERASE"/>
    <property type="match status" value="1"/>
</dbReference>
<dbReference type="Pfam" id="PF04413">
    <property type="entry name" value="Glycos_transf_N"/>
    <property type="match status" value="1"/>
</dbReference>
<dbReference type="UniPathway" id="UPA00958"/>
<sequence length="427" mass="46377">MTSPALSAYLAFSRNAEGWGRRQLKKRLGRGKEDPARLAEREGHAALPRPEGRLIWFHAASVGESLSILEVIKRLGMRDETLNFLVTTGTVTSAEILAARLPPRTRHQFIPLDVVAFVRRFLAHWRPDLAVWTESELWPALITETAAAGTPILLLNARMSERSARRWRMMNGAARRLLSHFAAVQVQDDATAHHLRALGLPRERMAVTGTLKEGTPPPPCDEAELSRLGAKLKGRPLWCAASTHEGEEDIAAEAHRIAQKSTHGLLLILAPRHPERGGAIRDRLAAEGHAVRLRSERGCPDEDCDIYVADTLGEMGLWYRLAPVSFVGGSLVRVGGHNPYEPAALGSAILHGPHVHNFADIYERLDAASAAVPVADAATLGETVAALMQPSQSAPMAYAAWELSSSGADVTDKALALILEHLPADPA</sequence>
<evidence type="ECO:0000256" key="3">
    <source>
        <dbReference type="ARBA" id="ARBA00012621"/>
    </source>
</evidence>
<gene>
    <name evidence="12" type="ORF">ICN82_11170</name>
</gene>
<evidence type="ECO:0000256" key="2">
    <source>
        <dbReference type="ARBA" id="ARBA00004713"/>
    </source>
</evidence>
<dbReference type="InterPro" id="IPR039901">
    <property type="entry name" value="Kdotransferase"/>
</dbReference>
<keyword evidence="10" id="KW-1003">Cell membrane</keyword>
<accession>A0A8J6YZC6</accession>
<keyword evidence="13" id="KW-1185">Reference proteome</keyword>
<keyword evidence="5 10" id="KW-0808">Transferase</keyword>
<feature type="site" description="Transition state stabilizer" evidence="9">
    <location>
        <position position="134"/>
    </location>
</feature>
<dbReference type="Proteomes" id="UP000609121">
    <property type="component" value="Unassembled WGS sequence"/>
</dbReference>
<dbReference type="EMBL" id="JACVXA010000031">
    <property type="protein sequence ID" value="MBE3638766.1"/>
    <property type="molecule type" value="Genomic_DNA"/>
</dbReference>
<evidence type="ECO:0000256" key="8">
    <source>
        <dbReference type="PIRSR" id="PIRSR639901-1"/>
    </source>
</evidence>
<evidence type="ECO:0000256" key="5">
    <source>
        <dbReference type="ARBA" id="ARBA00022679"/>
    </source>
</evidence>
<dbReference type="Gene3D" id="3.40.50.11720">
    <property type="entry name" value="3-Deoxy-D-manno-octulosonic-acid transferase, N-terminal domain"/>
    <property type="match status" value="1"/>
</dbReference>
<evidence type="ECO:0000256" key="4">
    <source>
        <dbReference type="ARBA" id="ARBA00019077"/>
    </source>
</evidence>
<dbReference type="InterPro" id="IPR038107">
    <property type="entry name" value="Glycos_transf_N_sf"/>
</dbReference>
<evidence type="ECO:0000256" key="6">
    <source>
        <dbReference type="ARBA" id="ARBA00031445"/>
    </source>
</evidence>
<feature type="site" description="Transition state stabilizer" evidence="9">
    <location>
        <position position="212"/>
    </location>
</feature>
<keyword evidence="10" id="KW-0448">Lipopolysaccharide biosynthesis</keyword>
<evidence type="ECO:0000256" key="7">
    <source>
        <dbReference type="ARBA" id="ARBA00049183"/>
    </source>
</evidence>
<dbReference type="SUPFAM" id="SSF53756">
    <property type="entry name" value="UDP-Glycosyltransferase/glycogen phosphorylase"/>
    <property type="match status" value="1"/>
</dbReference>
<protein>
    <recommendedName>
        <fullName evidence="4 10">3-deoxy-D-manno-octulosonic acid transferase</fullName>
        <shortName evidence="10">Kdo transferase</shortName>
        <ecNumber evidence="3 10">2.4.99.12</ecNumber>
    </recommendedName>
    <alternativeName>
        <fullName evidence="6 10">Lipid IV(A) 3-deoxy-D-manno-octulosonic acid transferase</fullName>
    </alternativeName>
</protein>
<proteinExistence type="inferred from homology"/>
<comment type="catalytic activity">
    <reaction evidence="7 10">
        <text>lipid IVA (E. coli) + CMP-3-deoxy-beta-D-manno-octulosonate = alpha-Kdo-(2-&gt;6)-lipid IVA (E. coli) + CMP + H(+)</text>
        <dbReference type="Rhea" id="RHEA:28066"/>
        <dbReference type="ChEBI" id="CHEBI:15378"/>
        <dbReference type="ChEBI" id="CHEBI:58603"/>
        <dbReference type="ChEBI" id="CHEBI:60364"/>
        <dbReference type="ChEBI" id="CHEBI:60377"/>
        <dbReference type="ChEBI" id="CHEBI:85987"/>
        <dbReference type="EC" id="2.4.99.12"/>
    </reaction>
</comment>